<proteinExistence type="predicted"/>
<comment type="caution">
    <text evidence="2">The sequence shown here is derived from an EMBL/GenBank/DDBJ whole genome shotgun (WGS) entry which is preliminary data.</text>
</comment>
<accession>A0ABW1WTH4</accession>
<gene>
    <name evidence="2" type="ORF">ACFQDP_20985</name>
</gene>
<dbReference type="Proteomes" id="UP001596237">
    <property type="component" value="Unassembled WGS sequence"/>
</dbReference>
<feature type="region of interest" description="Disordered" evidence="1">
    <location>
        <begin position="179"/>
        <end position="210"/>
    </location>
</feature>
<evidence type="ECO:0000256" key="1">
    <source>
        <dbReference type="SAM" id="MobiDB-lite"/>
    </source>
</evidence>
<organism evidence="2 3">
    <name type="scientific">Methylorubrum zatmanii</name>
    <dbReference type="NCBI Taxonomy" id="29429"/>
    <lineage>
        <taxon>Bacteria</taxon>
        <taxon>Pseudomonadati</taxon>
        <taxon>Pseudomonadota</taxon>
        <taxon>Alphaproteobacteria</taxon>
        <taxon>Hyphomicrobiales</taxon>
        <taxon>Methylobacteriaceae</taxon>
        <taxon>Methylorubrum</taxon>
    </lineage>
</organism>
<dbReference type="RefSeq" id="WP_192283274.1">
    <property type="nucleotide sequence ID" value="NZ_JBHSTT010000083.1"/>
</dbReference>
<reference evidence="3" key="1">
    <citation type="journal article" date="2019" name="Int. J. Syst. Evol. Microbiol.">
        <title>The Global Catalogue of Microorganisms (GCM) 10K type strain sequencing project: providing services to taxonomists for standard genome sequencing and annotation.</title>
        <authorList>
            <consortium name="The Broad Institute Genomics Platform"/>
            <consortium name="The Broad Institute Genome Sequencing Center for Infectious Disease"/>
            <person name="Wu L."/>
            <person name="Ma J."/>
        </authorList>
    </citation>
    <scope>NUCLEOTIDE SEQUENCE [LARGE SCALE GENOMIC DNA]</scope>
    <source>
        <strain evidence="3">CCUG 36916</strain>
    </source>
</reference>
<evidence type="ECO:0000313" key="3">
    <source>
        <dbReference type="Proteomes" id="UP001596237"/>
    </source>
</evidence>
<protein>
    <submittedName>
        <fullName evidence="2">Uncharacterized protein</fullName>
    </submittedName>
</protein>
<name>A0ABW1WTH4_9HYPH</name>
<evidence type="ECO:0000313" key="2">
    <source>
        <dbReference type="EMBL" id="MFC6391786.1"/>
    </source>
</evidence>
<sequence length="278" mass="29425">MSERVEAGAAAARKPAAISPEEMLKQAVTGATKANEASSADAVWKPSLKLPRFGANARLAAASLTALACGLAIGVLAAPGQGSGDVLAQVQAELATGRAETARLSQEFDRLTRTATAARETSEAARGEAKALGASLADRIGRSEQNLERRLASLSETLTRSDREQGERIAGLIAQLDKKAQPVTAAAPPKPEPKAEARIAEPTQTGSLPDKAKTETVENWALRDVYDGVAVLEDRRRRLVEVARGDAVPGVGRVEAIERRGRQWVVVTRQGVITPQTW</sequence>
<dbReference type="EMBL" id="JBHSTT010000083">
    <property type="protein sequence ID" value="MFC6391786.1"/>
    <property type="molecule type" value="Genomic_DNA"/>
</dbReference>
<keyword evidence="3" id="KW-1185">Reference proteome</keyword>